<dbReference type="InterPro" id="IPR045196">
    <property type="entry name" value="IF2/IF5"/>
</dbReference>
<reference evidence="5 6" key="1">
    <citation type="submission" date="2017-09" db="EMBL/GenBank/DDBJ databases">
        <title>WGS assembly of Aquilegia coerulea Goldsmith.</title>
        <authorList>
            <person name="Hodges S."/>
            <person name="Kramer E."/>
            <person name="Nordborg M."/>
            <person name="Tomkins J."/>
            <person name="Borevitz J."/>
            <person name="Derieg N."/>
            <person name="Yan J."/>
            <person name="Mihaltcheva S."/>
            <person name="Hayes R.D."/>
            <person name="Rokhsar D."/>
        </authorList>
    </citation>
    <scope>NUCLEOTIDE SEQUENCE [LARGE SCALE GENOMIC DNA]</scope>
    <source>
        <strain evidence="6">cv. Goldsmith</strain>
    </source>
</reference>
<gene>
    <name evidence="5" type="ORF">AQUCO_03700198v1</name>
</gene>
<dbReference type="Gene3D" id="3.30.30.170">
    <property type="match status" value="1"/>
</dbReference>
<comment type="similarity">
    <text evidence="1">Belongs to the eIF-2-beta/eIF-5 family.</text>
</comment>
<dbReference type="SUPFAM" id="SSF75689">
    <property type="entry name" value="Zinc-binding domain of translation initiation factor 2 beta"/>
    <property type="match status" value="1"/>
</dbReference>
<dbReference type="SUPFAM" id="SSF100966">
    <property type="entry name" value="Translation initiation factor 2 beta, aIF2beta, N-terminal domain"/>
    <property type="match status" value="1"/>
</dbReference>
<keyword evidence="6" id="KW-1185">Reference proteome</keyword>
<dbReference type="InterPro" id="IPR016190">
    <property type="entry name" value="Transl_init_fac_IF2/IF5_Zn-bd"/>
</dbReference>
<keyword evidence="2" id="KW-0396">Initiation factor</keyword>
<dbReference type="AlphaFoldDB" id="A0A2G5CU17"/>
<dbReference type="PANTHER" id="PTHR23001">
    <property type="entry name" value="EUKARYOTIC TRANSLATION INITIATION FACTOR"/>
    <property type="match status" value="1"/>
</dbReference>
<dbReference type="OrthoDB" id="10255414at2759"/>
<dbReference type="EMBL" id="KZ305054">
    <property type="protein sequence ID" value="PIA34761.1"/>
    <property type="molecule type" value="Genomic_DNA"/>
</dbReference>
<dbReference type="Proteomes" id="UP000230069">
    <property type="component" value="Unassembled WGS sequence"/>
</dbReference>
<dbReference type="GO" id="GO:0031369">
    <property type="term" value="F:translation initiation factor binding"/>
    <property type="evidence" value="ECO:0007669"/>
    <property type="project" value="TreeGrafter"/>
</dbReference>
<dbReference type="GO" id="GO:0003743">
    <property type="term" value="F:translation initiation factor activity"/>
    <property type="evidence" value="ECO:0007669"/>
    <property type="project" value="UniProtKB-KW"/>
</dbReference>
<evidence type="ECO:0000256" key="3">
    <source>
        <dbReference type="ARBA" id="ARBA00022917"/>
    </source>
</evidence>
<dbReference type="Pfam" id="PF01873">
    <property type="entry name" value="eIF-5_eIF-2B"/>
    <property type="match status" value="1"/>
</dbReference>
<dbReference type="InterPro" id="IPR002735">
    <property type="entry name" value="Transl_init_fac_IF2/IF5_dom"/>
</dbReference>
<protein>
    <recommendedName>
        <fullName evidence="4">Translation initiation factor IF2/IF5 domain-containing protein</fullName>
    </recommendedName>
</protein>
<dbReference type="STRING" id="218851.A0A2G5CU17"/>
<keyword evidence="3" id="KW-0648">Protein biosynthesis</keyword>
<dbReference type="InterPro" id="IPR016189">
    <property type="entry name" value="Transl_init_fac_IF2/IF5_N"/>
</dbReference>
<dbReference type="GO" id="GO:0001731">
    <property type="term" value="P:formation of translation preinitiation complex"/>
    <property type="evidence" value="ECO:0007669"/>
    <property type="project" value="TreeGrafter"/>
</dbReference>
<evidence type="ECO:0000313" key="6">
    <source>
        <dbReference type="Proteomes" id="UP000230069"/>
    </source>
</evidence>
<dbReference type="GO" id="GO:0003729">
    <property type="term" value="F:mRNA binding"/>
    <property type="evidence" value="ECO:0007669"/>
    <property type="project" value="TreeGrafter"/>
</dbReference>
<accession>A0A2G5CU17</accession>
<evidence type="ECO:0000313" key="5">
    <source>
        <dbReference type="EMBL" id="PIA34761.1"/>
    </source>
</evidence>
<organism evidence="5 6">
    <name type="scientific">Aquilegia coerulea</name>
    <name type="common">Rocky mountain columbine</name>
    <dbReference type="NCBI Taxonomy" id="218851"/>
    <lineage>
        <taxon>Eukaryota</taxon>
        <taxon>Viridiplantae</taxon>
        <taxon>Streptophyta</taxon>
        <taxon>Embryophyta</taxon>
        <taxon>Tracheophyta</taxon>
        <taxon>Spermatophyta</taxon>
        <taxon>Magnoliopsida</taxon>
        <taxon>Ranunculales</taxon>
        <taxon>Ranunculaceae</taxon>
        <taxon>Thalictroideae</taxon>
        <taxon>Aquilegia</taxon>
    </lineage>
</organism>
<sequence>MDCCARMHREPDHVKNFILGFVKRVGFVNDQNMLSIEGRFGPQNFELILRTYINEYVRCNECDGFDTILPMENGSFTLRCQQCGSERSVADCCNI</sequence>
<dbReference type="SMART" id="SM00653">
    <property type="entry name" value="eIF2B_5"/>
    <property type="match status" value="1"/>
</dbReference>
<evidence type="ECO:0000256" key="2">
    <source>
        <dbReference type="ARBA" id="ARBA00022540"/>
    </source>
</evidence>
<feature type="domain" description="Translation initiation factor IF2/IF5" evidence="4">
    <location>
        <begin position="1"/>
        <end position="86"/>
    </location>
</feature>
<name>A0A2G5CU17_AQUCA</name>
<dbReference type="PANTHER" id="PTHR23001:SF3">
    <property type="entry name" value="EUKARYOTIC TRANSLATION INITIATION FACTOR 2 SUBUNIT 2"/>
    <property type="match status" value="1"/>
</dbReference>
<dbReference type="GO" id="GO:0005850">
    <property type="term" value="C:eukaryotic translation initiation factor 2 complex"/>
    <property type="evidence" value="ECO:0007669"/>
    <property type="project" value="TreeGrafter"/>
</dbReference>
<proteinExistence type="inferred from homology"/>
<evidence type="ECO:0000259" key="4">
    <source>
        <dbReference type="SMART" id="SM00653"/>
    </source>
</evidence>
<dbReference type="InParanoid" id="A0A2G5CU17"/>
<evidence type="ECO:0000256" key="1">
    <source>
        <dbReference type="ARBA" id="ARBA00010397"/>
    </source>
</evidence>